<feature type="domain" description="HTH iclR-type" evidence="1">
    <location>
        <begin position="11"/>
        <end position="62"/>
    </location>
</feature>
<dbReference type="AlphaFoldDB" id="A0A3D4SYI7"/>
<gene>
    <name evidence="2" type="ORF">DIW82_05980</name>
</gene>
<reference evidence="2 3" key="1">
    <citation type="journal article" date="2018" name="Nat. Biotechnol.">
        <title>A standardized bacterial taxonomy based on genome phylogeny substantially revises the tree of life.</title>
        <authorList>
            <person name="Parks D.H."/>
            <person name="Chuvochina M."/>
            <person name="Waite D.W."/>
            <person name="Rinke C."/>
            <person name="Skarshewski A."/>
            <person name="Chaumeil P.A."/>
            <person name="Hugenholtz P."/>
        </authorList>
    </citation>
    <scope>NUCLEOTIDE SEQUENCE [LARGE SCALE GENOMIC DNA]</scope>
    <source>
        <strain evidence="2">UBA11247</strain>
    </source>
</reference>
<name>A0A3D4SYI7_9CORY</name>
<protein>
    <submittedName>
        <fullName evidence="2">IclR family transcriptional regulator</fullName>
    </submittedName>
</protein>
<dbReference type="GO" id="GO:0045892">
    <property type="term" value="P:negative regulation of DNA-templated transcription"/>
    <property type="evidence" value="ECO:0007669"/>
    <property type="project" value="TreeGrafter"/>
</dbReference>
<dbReference type="Pfam" id="PF09339">
    <property type="entry name" value="HTH_IclR"/>
    <property type="match status" value="1"/>
</dbReference>
<evidence type="ECO:0000259" key="1">
    <source>
        <dbReference type="PROSITE" id="PS51077"/>
    </source>
</evidence>
<evidence type="ECO:0000313" key="2">
    <source>
        <dbReference type="EMBL" id="HCT14339.1"/>
    </source>
</evidence>
<organism evidence="2 3">
    <name type="scientific">Corynebacterium nuruki</name>
    <dbReference type="NCBI Taxonomy" id="1032851"/>
    <lineage>
        <taxon>Bacteria</taxon>
        <taxon>Bacillati</taxon>
        <taxon>Actinomycetota</taxon>
        <taxon>Actinomycetes</taxon>
        <taxon>Mycobacteriales</taxon>
        <taxon>Corynebacteriaceae</taxon>
        <taxon>Corynebacterium</taxon>
    </lineage>
</organism>
<comment type="caution">
    <text evidence="2">The sequence shown here is derived from an EMBL/GenBank/DDBJ whole genome shotgun (WGS) entry which is preliminary data.</text>
</comment>
<dbReference type="InterPro" id="IPR036390">
    <property type="entry name" value="WH_DNA-bd_sf"/>
</dbReference>
<accession>A0A3D4SYI7</accession>
<dbReference type="PANTHER" id="PTHR30136">
    <property type="entry name" value="HELIX-TURN-HELIX TRANSCRIPTIONAL REGULATOR, ICLR FAMILY"/>
    <property type="match status" value="1"/>
</dbReference>
<dbReference type="Proteomes" id="UP000261739">
    <property type="component" value="Unassembled WGS sequence"/>
</dbReference>
<dbReference type="GO" id="GO:0003677">
    <property type="term" value="F:DNA binding"/>
    <property type="evidence" value="ECO:0007669"/>
    <property type="project" value="InterPro"/>
</dbReference>
<dbReference type="GO" id="GO:0003700">
    <property type="term" value="F:DNA-binding transcription factor activity"/>
    <property type="evidence" value="ECO:0007669"/>
    <property type="project" value="TreeGrafter"/>
</dbReference>
<proteinExistence type="predicted"/>
<dbReference type="PROSITE" id="PS51077">
    <property type="entry name" value="HTH_ICLR"/>
    <property type="match status" value="1"/>
</dbReference>
<dbReference type="PANTHER" id="PTHR30136:SF34">
    <property type="entry name" value="TRANSCRIPTIONAL REGULATOR"/>
    <property type="match status" value="1"/>
</dbReference>
<feature type="non-terminal residue" evidence="2">
    <location>
        <position position="62"/>
    </location>
</feature>
<dbReference type="InterPro" id="IPR005471">
    <property type="entry name" value="Tscrpt_reg_IclR_N"/>
</dbReference>
<evidence type="ECO:0000313" key="3">
    <source>
        <dbReference type="Proteomes" id="UP000261739"/>
    </source>
</evidence>
<dbReference type="InterPro" id="IPR036388">
    <property type="entry name" value="WH-like_DNA-bd_sf"/>
</dbReference>
<dbReference type="Gene3D" id="1.10.10.10">
    <property type="entry name" value="Winged helix-like DNA-binding domain superfamily/Winged helix DNA-binding domain"/>
    <property type="match status" value="1"/>
</dbReference>
<sequence>MTQTATGQNQVKSFARGLDVIRSFSGSRPRQSLTEVAEATGLAPATARRSLHTLISVGYAGT</sequence>
<dbReference type="InterPro" id="IPR050707">
    <property type="entry name" value="HTH_MetabolicPath_Reg"/>
</dbReference>
<dbReference type="EMBL" id="DQID01000160">
    <property type="protein sequence ID" value="HCT14339.1"/>
    <property type="molecule type" value="Genomic_DNA"/>
</dbReference>
<dbReference type="SUPFAM" id="SSF46785">
    <property type="entry name" value="Winged helix' DNA-binding domain"/>
    <property type="match status" value="1"/>
</dbReference>